<feature type="compositionally biased region" description="Polar residues" evidence="1">
    <location>
        <begin position="610"/>
        <end position="621"/>
    </location>
</feature>
<reference evidence="2 3" key="1">
    <citation type="submission" date="2014-09" db="EMBL/GenBank/DDBJ databases">
        <authorList>
            <person name="Magalhaes I.L.F."/>
            <person name="Oliveira U."/>
            <person name="Santos F.R."/>
            <person name="Vidigal T.H.D.A."/>
            <person name="Brescovit A.D."/>
            <person name="Santos A.J."/>
        </authorList>
    </citation>
    <scope>NUCLEOTIDE SEQUENCE [LARGE SCALE GENOMIC DNA]</scope>
</reference>
<feature type="compositionally biased region" description="Acidic residues" evidence="1">
    <location>
        <begin position="1146"/>
        <end position="1161"/>
    </location>
</feature>
<feature type="compositionally biased region" description="Low complexity" evidence="1">
    <location>
        <begin position="877"/>
        <end position="891"/>
    </location>
</feature>
<feature type="compositionally biased region" description="Pro residues" evidence="1">
    <location>
        <begin position="76"/>
        <end position="86"/>
    </location>
</feature>
<feature type="compositionally biased region" description="Polar residues" evidence="1">
    <location>
        <begin position="853"/>
        <end position="872"/>
    </location>
</feature>
<sequence>MSAQASSRSDANIGDLHSGAKGKARAFDTSEAGTSASSQALPLHPLATRERAASRDPGTNLPPYGSRSQDISPTPSLEPPPPVPPKSPRHSRIEVPTDYGSVSNLQDYYTVSEASVPSRPSEASRESAIQSLRTRTGAWALKARTTPRSFRPSTADTSSTQTATAPGSDNNSRLGVGSETRDGAISPALKDGRSSETRGLLSSSFFNLVRGRKTSDAGLERAKSPVMNGAAHPQLLLGGEGIDGGSLRNNEDRPGSRLRLQARDAEAVDDSTDLLREMLGDLEKEALREERIQKTLASRSAHAPSAPSSRAASALGFVTAGSLGRSVKRSLGRPASNRSRSGSIDSKSVASASGKSDTGKSNKAKEKSPLMVDGQPFENPANSSSRLIPKAFGRLRKYSETDTTSRASNEAEEQPFKKPAYDLASQPAPASEDVVPKQASLLPDAIANNMFAESLGKLDPLPLKQAQLGLVVIGQGHWHVTKSYKEVMGVPRWIPMYSDPTRKIYKALGMTLRTNDQGPACTKPDYQTRGNFKGTMVAIKRGVIDMPLRPPGDLKLLGGEFILGPGLDCSFTHRMVTVRGHLDLRRVLVQAGCDMSLKSARDILEEGSLQSRAGSTASLGRTKSRAARKSAFLDRKGKSALFGSVLFGERPGDLGRSSQNPSVSSVNLAHPVLDGTNASSRPSSSHSYAKGRASQLGAPFHPGTDYATQETPGARPTSRGSAKSLSAKRNNVVPSSDLRDRPRSSASSRTVPSSLKMSTASYSSRPTTADSPSTSTGSKPPPTSLSKSTGGSRTVSVVRASPTPRDALFESETSDDEWGGAAPLGHNPKRNTFSSDVSDEDNALNGRWDRDSIGSSASLKSPILQKSSSANSDIMGPSSSSIPPSPDQSASKSTQPEQAPMASSDREASGRSLADDLSDSDTDSDDFTDSDSSDEDGVGGRYRGFGTEAPLQARSWADMQRGRDAPLQPPGRGGSFRVPPHRLYKSSSFGNLNNRRLSAFLEEEEEEWEEEEHQAQTEDEDDTSTGGQSNGGPLTDTDEEGAQISGAKVREVSPDLDDQDSDDGSSEEAYLTGNDSTGPSRSNSAALDLVGLHGLQRKSGSFEQQALGDAESTSDLDESHSSGATVGPSPNGHTTPNVQASSGQLEDGDEFEDVSDDDSESDAATPLARTVPLAAV</sequence>
<feature type="region of interest" description="Disordered" evidence="1">
    <location>
        <begin position="610"/>
        <end position="630"/>
    </location>
</feature>
<feature type="compositionally biased region" description="Polar residues" evidence="1">
    <location>
        <begin position="100"/>
        <end position="115"/>
    </location>
</feature>
<dbReference type="PANTHER" id="PTHR28630">
    <property type="match status" value="1"/>
</dbReference>
<dbReference type="EMBL" id="CCYA01000270">
    <property type="protein sequence ID" value="CEH18239.1"/>
    <property type="molecule type" value="Genomic_DNA"/>
</dbReference>
<feature type="region of interest" description="Disordered" evidence="1">
    <location>
        <begin position="237"/>
        <end position="257"/>
    </location>
</feature>
<name>A0A0P1BQ79_9BASI</name>
<dbReference type="InterPro" id="IPR032801">
    <property type="entry name" value="PXL2A/B/C"/>
</dbReference>
<feature type="compositionally biased region" description="Low complexity" evidence="1">
    <location>
        <begin position="153"/>
        <end position="165"/>
    </location>
</feature>
<organism evidence="2 3">
    <name type="scientific">Ceraceosorus bombacis</name>
    <dbReference type="NCBI Taxonomy" id="401625"/>
    <lineage>
        <taxon>Eukaryota</taxon>
        <taxon>Fungi</taxon>
        <taxon>Dikarya</taxon>
        <taxon>Basidiomycota</taxon>
        <taxon>Ustilaginomycotina</taxon>
        <taxon>Exobasidiomycetes</taxon>
        <taxon>Ceraceosorales</taxon>
        <taxon>Ceraceosoraceae</taxon>
        <taxon>Ceraceosorus</taxon>
    </lineage>
</organism>
<feature type="compositionally biased region" description="Polar residues" evidence="1">
    <location>
        <begin position="718"/>
        <end position="733"/>
    </location>
</feature>
<feature type="compositionally biased region" description="Basic and acidic residues" evidence="1">
    <location>
        <begin position="357"/>
        <end position="368"/>
    </location>
</feature>
<feature type="compositionally biased region" description="Polar residues" evidence="1">
    <location>
        <begin position="336"/>
        <end position="356"/>
    </location>
</feature>
<feature type="region of interest" description="Disordered" evidence="1">
    <location>
        <begin position="1"/>
        <end position="198"/>
    </location>
</feature>
<proteinExistence type="predicted"/>
<dbReference type="OrthoDB" id="40334at2759"/>
<feature type="region of interest" description="Disordered" evidence="1">
    <location>
        <begin position="328"/>
        <end position="429"/>
    </location>
</feature>
<evidence type="ECO:0000256" key="1">
    <source>
        <dbReference type="SAM" id="MobiDB-lite"/>
    </source>
</evidence>
<feature type="compositionally biased region" description="Acidic residues" evidence="1">
    <location>
        <begin position="916"/>
        <end position="937"/>
    </location>
</feature>
<dbReference type="Pfam" id="PF13911">
    <property type="entry name" value="AhpC-TSA_2"/>
    <property type="match status" value="1"/>
</dbReference>
<feature type="compositionally biased region" description="Polar residues" evidence="1">
    <location>
        <begin position="31"/>
        <end position="40"/>
    </location>
</feature>
<feature type="compositionally biased region" description="Low complexity" evidence="1">
    <location>
        <begin position="771"/>
        <end position="792"/>
    </location>
</feature>
<dbReference type="AlphaFoldDB" id="A0A0P1BQ79"/>
<accession>A0A0P1BQ79</accession>
<evidence type="ECO:0000313" key="3">
    <source>
        <dbReference type="Proteomes" id="UP000054845"/>
    </source>
</evidence>
<dbReference type="STRING" id="401625.A0A0P1BQ79"/>
<feature type="compositionally biased region" description="Polar residues" evidence="1">
    <location>
        <begin position="1073"/>
        <end position="1085"/>
    </location>
</feature>
<feature type="compositionally biased region" description="Low complexity" evidence="1">
    <location>
        <begin position="744"/>
        <end position="754"/>
    </location>
</feature>
<keyword evidence="3" id="KW-1185">Reference proteome</keyword>
<feature type="compositionally biased region" description="Polar residues" evidence="1">
    <location>
        <begin position="1131"/>
        <end position="1144"/>
    </location>
</feature>
<dbReference type="Proteomes" id="UP000054845">
    <property type="component" value="Unassembled WGS sequence"/>
</dbReference>
<dbReference type="PANTHER" id="PTHR28630:SF3">
    <property type="entry name" value="PEROXIREDOXIN-LIKE 2C"/>
    <property type="match status" value="1"/>
</dbReference>
<feature type="compositionally biased region" description="Polar residues" evidence="1">
    <location>
        <begin position="985"/>
        <end position="996"/>
    </location>
</feature>
<feature type="region of interest" description="Disordered" evidence="1">
    <location>
        <begin position="672"/>
        <end position="1176"/>
    </location>
</feature>
<feature type="compositionally biased region" description="Acidic residues" evidence="1">
    <location>
        <begin position="1001"/>
        <end position="1023"/>
    </location>
</feature>
<feature type="compositionally biased region" description="Polar residues" evidence="1">
    <location>
        <begin position="1"/>
        <end position="10"/>
    </location>
</feature>
<protein>
    <submittedName>
        <fullName evidence="2">Uncharacterized conserved protein</fullName>
    </submittedName>
</protein>
<feature type="compositionally biased region" description="Polar residues" evidence="1">
    <location>
        <begin position="755"/>
        <end position="770"/>
    </location>
</feature>
<feature type="compositionally biased region" description="Acidic residues" evidence="1">
    <location>
        <begin position="1054"/>
        <end position="1066"/>
    </location>
</feature>
<evidence type="ECO:0000313" key="2">
    <source>
        <dbReference type="EMBL" id="CEH18239.1"/>
    </source>
</evidence>